<dbReference type="Proteomes" id="UP000071561">
    <property type="component" value="Chromosome"/>
</dbReference>
<dbReference type="OrthoDB" id="1452435at2"/>
<reference evidence="2 3" key="1">
    <citation type="submission" date="2016-03" db="EMBL/GenBank/DDBJ databases">
        <title>Complete genome sequence of Pedobacter cryoconitis PAMC 27485.</title>
        <authorList>
            <person name="Lee J."/>
            <person name="Kim O.-S."/>
        </authorList>
    </citation>
    <scope>NUCLEOTIDE SEQUENCE [LARGE SCALE GENOMIC DNA]</scope>
    <source>
        <strain evidence="2 3">PAMC 27485</strain>
    </source>
</reference>
<keyword evidence="3" id="KW-1185">Reference proteome</keyword>
<evidence type="ECO:0000313" key="3">
    <source>
        <dbReference type="Proteomes" id="UP000071561"/>
    </source>
</evidence>
<dbReference type="AlphaFoldDB" id="A0A127VI49"/>
<gene>
    <name evidence="2" type="ORF">AY601_4091</name>
</gene>
<proteinExistence type="predicted"/>
<evidence type="ECO:0008006" key="4">
    <source>
        <dbReference type="Google" id="ProtNLM"/>
    </source>
</evidence>
<organism evidence="2 3">
    <name type="scientific">Pedobacter cryoconitis</name>
    <dbReference type="NCBI Taxonomy" id="188932"/>
    <lineage>
        <taxon>Bacteria</taxon>
        <taxon>Pseudomonadati</taxon>
        <taxon>Bacteroidota</taxon>
        <taxon>Sphingobacteriia</taxon>
        <taxon>Sphingobacteriales</taxon>
        <taxon>Sphingobacteriaceae</taxon>
        <taxon>Pedobacter</taxon>
    </lineage>
</organism>
<dbReference type="RefSeq" id="WP_068404489.1">
    <property type="nucleotide sequence ID" value="NZ_CP014504.1"/>
</dbReference>
<evidence type="ECO:0000256" key="1">
    <source>
        <dbReference type="SAM" id="MobiDB-lite"/>
    </source>
</evidence>
<dbReference type="KEGG" id="pcm:AY601_4091"/>
<dbReference type="InterPro" id="IPR021145">
    <property type="entry name" value="Portal_protein_SPP1_Gp6-like"/>
</dbReference>
<dbReference type="EMBL" id="CP014504">
    <property type="protein sequence ID" value="AMQ00942.1"/>
    <property type="molecule type" value="Genomic_DNA"/>
</dbReference>
<name>A0A127VI49_9SPHI</name>
<dbReference type="PATRIC" id="fig|188932.3.peg.4247"/>
<evidence type="ECO:0000313" key="2">
    <source>
        <dbReference type="EMBL" id="AMQ00942.1"/>
    </source>
</evidence>
<protein>
    <recommendedName>
        <fullName evidence="4">Phage portal protein</fullName>
    </recommendedName>
</protein>
<feature type="region of interest" description="Disordered" evidence="1">
    <location>
        <begin position="54"/>
        <end position="74"/>
    </location>
</feature>
<accession>A0A127VI49</accession>
<dbReference type="Pfam" id="PF05133">
    <property type="entry name" value="SPP1_portal"/>
    <property type="match status" value="1"/>
</dbReference>
<sequence length="499" mass="55444">MAKKNNDVVVVGVDEEVAVDETPLVELVLAIGQKVSGIDEAIMQYDTSEHDVFKEAKRPKKPVQKPSGVKDSNGKDIINTSLEEVNRIALPLQKLIVTRRAAFMNVAKMEIECKPVGVQQETLLAMIKRCRDDNKVQYKAKEIAKRMMSELQCAALWYSENVEPGYWGDLAPTAKKRMRMEVLSPLKGDKLYPVFNGLGNLSYFGRRYETLMDITGLQITKELINKASEKVVHFDIYTETFIYLFEEVSGGWLMKRKIKHSYGKIPVIYYAQERPEWADVQSEITRLEIVLSNFADTNDYNGSPILVSKGIIKGFSAKGERGKVLELDGKDSDIKYVTWEQAPVSIKLEIDSLVDFIFTCSQTPNITVKEMSGIGAAPSGAAFDRVLMDPHLAAQDKLDGAYGEGAQRELSFLKSACIAINKPLEPAKNMSISPKFTLFRIDDRREAIDDSIVALAGGVASIETAVAMAGLTDDPKAEIKLIKAAADTLGKEIEEEEEV</sequence>